<comment type="caution">
    <text evidence="3">The sequence shown here is derived from an EMBL/GenBank/DDBJ whole genome shotgun (WGS) entry which is preliminary data.</text>
</comment>
<keyword evidence="4" id="KW-1185">Reference proteome</keyword>
<dbReference type="PRINTS" id="PR00114">
    <property type="entry name" value="STPHPHTASE"/>
</dbReference>
<dbReference type="AlphaFoldDB" id="A0A8J6UDP0"/>
<sequence length="606" mass="68570">MTPRISMLLTALLLMLLAQPLQSQAETITTDAEVVVIGDIHGAFDELTSLLQELKVVDAQLNWIGGNRHLVSLGDLVDRGSGSRQVVELMMKLQQQAEAAGGGYSQLLGNHEIMLMTGDYRYVSDIEFASYKDLSSKSLRDDLFKKYSKLFPNEKDITSDFEGNFPEGFTGLMQAFSPQGDIGKWLRKHGRAAVKVNNQVFVHGGLSLDSLELSIDQLNEVTTQALNDYQKPFDDLLEFGILPFTLLNYSGESAALAFLDSRNAKRQPWYKAAKQFVEAQDSLLFSQTGPFWYRGNAFCPELLESYTVEKAQKKYQIDHIVVGHSVRYRRLVSRVDGAVILADTGMLTNYYGGTPSALLLSHDQPTGHHLNNQFGSNIVAETERFRHNPPGMKDEDVEQFLKTAEIIDNSAIGKGVTRSRVLTLKQGETQLRASFKTFNKSGDRYVFEVAAYKLDRLLGQNLVPPTVLRTINGKEGAVQLWVENLIDDNHRKDHRIEYAGICEELGWTRLMLNFDTLTFNIDRNNGNILWDEEFFGMFIDHSQAFGDTVGKPKMYRRSTFRLSNLYEKRLRGLTQEKLKEALSDYLSNSQINAIVKRRDYILRKAK</sequence>
<dbReference type="Proteomes" id="UP000638014">
    <property type="component" value="Unassembled WGS sequence"/>
</dbReference>
<accession>A0A8J6UDP0</accession>
<proteinExistence type="predicted"/>
<organism evidence="3 4">
    <name type="scientific">Neiella litorisoli</name>
    <dbReference type="NCBI Taxonomy" id="2771431"/>
    <lineage>
        <taxon>Bacteria</taxon>
        <taxon>Pseudomonadati</taxon>
        <taxon>Pseudomonadota</taxon>
        <taxon>Gammaproteobacteria</taxon>
        <taxon>Alteromonadales</taxon>
        <taxon>Echinimonadaceae</taxon>
        <taxon>Neiella</taxon>
    </lineage>
</organism>
<gene>
    <name evidence="3" type="ORF">IC617_02265</name>
</gene>
<keyword evidence="1" id="KW-0732">Signal</keyword>
<dbReference type="SUPFAM" id="SSF56300">
    <property type="entry name" value="Metallo-dependent phosphatases"/>
    <property type="match status" value="1"/>
</dbReference>
<evidence type="ECO:0000259" key="2">
    <source>
        <dbReference type="Pfam" id="PF00149"/>
    </source>
</evidence>
<evidence type="ECO:0000313" key="3">
    <source>
        <dbReference type="EMBL" id="MBD1388244.1"/>
    </source>
</evidence>
<dbReference type="Gene3D" id="3.60.21.10">
    <property type="match status" value="1"/>
</dbReference>
<evidence type="ECO:0000313" key="4">
    <source>
        <dbReference type="Proteomes" id="UP000638014"/>
    </source>
</evidence>
<dbReference type="InterPro" id="IPR006186">
    <property type="entry name" value="Ser/Thr-sp_prot-phosphatase"/>
</dbReference>
<evidence type="ECO:0000256" key="1">
    <source>
        <dbReference type="SAM" id="SignalP"/>
    </source>
</evidence>
<dbReference type="InterPro" id="IPR029052">
    <property type="entry name" value="Metallo-depent_PP-like"/>
</dbReference>
<name>A0A8J6UDP0_9GAMM</name>
<feature type="chain" id="PRO_5035282085" evidence="1">
    <location>
        <begin position="26"/>
        <end position="606"/>
    </location>
</feature>
<protein>
    <submittedName>
        <fullName evidence="3">Metallophosphoesterase</fullName>
    </submittedName>
</protein>
<dbReference type="GO" id="GO:0016787">
    <property type="term" value="F:hydrolase activity"/>
    <property type="evidence" value="ECO:0007669"/>
    <property type="project" value="InterPro"/>
</dbReference>
<dbReference type="InterPro" id="IPR004843">
    <property type="entry name" value="Calcineurin-like_PHP"/>
</dbReference>
<dbReference type="PANTHER" id="PTHR46546:SF4">
    <property type="entry name" value="SHEWANELLA-LIKE PROTEIN PHOSPHATASE 1"/>
    <property type="match status" value="1"/>
</dbReference>
<reference evidence="3" key="1">
    <citation type="submission" date="2020-09" db="EMBL/GenBank/DDBJ databases">
        <title>A novel bacterium of genus Neiella, isolated from South China Sea.</title>
        <authorList>
            <person name="Huang H."/>
            <person name="Mo K."/>
            <person name="Hu Y."/>
        </authorList>
    </citation>
    <scope>NUCLEOTIDE SEQUENCE</scope>
    <source>
        <strain evidence="3">HB171785</strain>
    </source>
</reference>
<feature type="signal peptide" evidence="1">
    <location>
        <begin position="1"/>
        <end position="25"/>
    </location>
</feature>
<feature type="domain" description="Calcineurin-like phosphoesterase" evidence="2">
    <location>
        <begin position="34"/>
        <end position="327"/>
    </location>
</feature>
<dbReference type="RefSeq" id="WP_191143372.1">
    <property type="nucleotide sequence ID" value="NZ_JACXAF010000003.1"/>
</dbReference>
<dbReference type="PANTHER" id="PTHR46546">
    <property type="entry name" value="SHEWANELLA-LIKE PROTEIN PHOSPHATASE 1"/>
    <property type="match status" value="1"/>
</dbReference>
<dbReference type="EMBL" id="JACXAF010000003">
    <property type="protein sequence ID" value="MBD1388244.1"/>
    <property type="molecule type" value="Genomic_DNA"/>
</dbReference>
<dbReference type="Pfam" id="PF00149">
    <property type="entry name" value="Metallophos"/>
    <property type="match status" value="1"/>
</dbReference>